<dbReference type="EMBL" id="JH370131">
    <property type="protein sequence ID" value="ELA42617.1"/>
    <property type="molecule type" value="Genomic_DNA"/>
</dbReference>
<feature type="coiled-coil region" evidence="2">
    <location>
        <begin position="40"/>
        <end position="93"/>
    </location>
</feature>
<keyword evidence="5" id="KW-1185">Reference proteome</keyword>
<dbReference type="InterPro" id="IPR003395">
    <property type="entry name" value="RecF/RecN/SMC_N"/>
</dbReference>
<dbReference type="OMA" id="IFKERWI"/>
<evidence type="ECO:0000313" key="5">
    <source>
        <dbReference type="Proteomes" id="UP000011082"/>
    </source>
</evidence>
<dbReference type="AlphaFoldDB" id="L2GQN2"/>
<dbReference type="InterPro" id="IPR027417">
    <property type="entry name" value="P-loop_NTPase"/>
</dbReference>
<gene>
    <name evidence="4" type="ORF">VICG_00369</name>
</gene>
<reference evidence="5" key="1">
    <citation type="submission" date="2011-05" db="EMBL/GenBank/DDBJ databases">
        <title>The genome sequence of Vittaforma corneae strain ATCC 50505.</title>
        <authorList>
            <consortium name="The Broad Institute Genome Sequencing Platform"/>
            <person name="Cuomo C."/>
            <person name="Didier E."/>
            <person name="Bowers L."/>
            <person name="Young S.K."/>
            <person name="Zeng Q."/>
            <person name="Gargeya S."/>
            <person name="Fitzgerald M."/>
            <person name="Haas B."/>
            <person name="Abouelleil A."/>
            <person name="Alvarado L."/>
            <person name="Arachchi H.M."/>
            <person name="Berlin A."/>
            <person name="Chapman S.B."/>
            <person name="Gearin G."/>
            <person name="Goldberg J."/>
            <person name="Griggs A."/>
            <person name="Gujja S."/>
            <person name="Hansen M."/>
            <person name="Heiman D."/>
            <person name="Howarth C."/>
            <person name="Larimer J."/>
            <person name="Lui A."/>
            <person name="MacDonald P.J.P."/>
            <person name="McCowen C."/>
            <person name="Montmayeur A."/>
            <person name="Murphy C."/>
            <person name="Neiman D."/>
            <person name="Pearson M."/>
            <person name="Priest M."/>
            <person name="Roberts A."/>
            <person name="Saif S."/>
            <person name="Shea T."/>
            <person name="Sisk P."/>
            <person name="Stolte C."/>
            <person name="Sykes S."/>
            <person name="Wortman J."/>
            <person name="Nusbaum C."/>
            <person name="Birren B."/>
        </authorList>
    </citation>
    <scope>NUCLEOTIDE SEQUENCE [LARGE SCALE GENOMIC DNA]</scope>
    <source>
        <strain evidence="5">ATCC 50505</strain>
    </source>
</reference>
<evidence type="ECO:0000259" key="3">
    <source>
        <dbReference type="Pfam" id="PF02463"/>
    </source>
</evidence>
<dbReference type="STRING" id="993615.L2GQN2"/>
<dbReference type="Pfam" id="PF02463">
    <property type="entry name" value="SMC_N"/>
    <property type="match status" value="1"/>
</dbReference>
<dbReference type="GO" id="GO:0005634">
    <property type="term" value="C:nucleus"/>
    <property type="evidence" value="ECO:0007669"/>
    <property type="project" value="UniProtKB-SubCell"/>
</dbReference>
<dbReference type="InParanoid" id="L2GQN2"/>
<dbReference type="Proteomes" id="UP000011082">
    <property type="component" value="Unassembled WGS sequence"/>
</dbReference>
<dbReference type="PANTHER" id="PTHR18937">
    <property type="entry name" value="STRUCTURAL MAINTENANCE OF CHROMOSOMES SMC FAMILY MEMBER"/>
    <property type="match status" value="1"/>
</dbReference>
<dbReference type="SUPFAM" id="SSF52540">
    <property type="entry name" value="P-loop containing nucleoside triphosphate hydrolases"/>
    <property type="match status" value="1"/>
</dbReference>
<feature type="coiled-coil region" evidence="2">
    <location>
        <begin position="201"/>
        <end position="232"/>
    </location>
</feature>
<dbReference type="GeneID" id="19881087"/>
<dbReference type="RefSeq" id="XP_007603822.1">
    <property type="nucleotide sequence ID" value="XM_007603760.1"/>
</dbReference>
<organism evidence="4 5">
    <name type="scientific">Vittaforma corneae (strain ATCC 50505)</name>
    <name type="common">Microsporidian parasite</name>
    <name type="synonym">Nosema corneum</name>
    <dbReference type="NCBI Taxonomy" id="993615"/>
    <lineage>
        <taxon>Eukaryota</taxon>
        <taxon>Fungi</taxon>
        <taxon>Fungi incertae sedis</taxon>
        <taxon>Microsporidia</taxon>
        <taxon>Nosematidae</taxon>
        <taxon>Vittaforma</taxon>
    </lineage>
</organism>
<name>L2GQN2_VITCO</name>
<evidence type="ECO:0000313" key="4">
    <source>
        <dbReference type="EMBL" id="ELA42617.1"/>
    </source>
</evidence>
<evidence type="ECO:0000256" key="2">
    <source>
        <dbReference type="SAM" id="Coils"/>
    </source>
</evidence>
<accession>L2GQN2</accession>
<feature type="domain" description="RecF/RecN/SMC N-terminal" evidence="3">
    <location>
        <begin position="267"/>
        <end position="486"/>
    </location>
</feature>
<dbReference type="HOGENOM" id="CLU_001042_10_0_1"/>
<dbReference type="OrthoDB" id="5575062at2759"/>
<evidence type="ECO:0000256" key="1">
    <source>
        <dbReference type="ARBA" id="ARBA00004123"/>
    </source>
</evidence>
<keyword evidence="2" id="KW-0175">Coiled coil</keyword>
<dbReference type="VEuPathDB" id="MicrosporidiaDB:VICG_00369"/>
<sequence length="504" mass="58463">MSGGKVTKKLKSFAELEQIYSNMQTLLEKKMDQLEEIRFVETQKTMLSSLKNQIDELNKDIVRRQSNIDMEEYKVLENNISKLRNEIKELENIKLPPRVMELKADIQLINEKIDYLQKINQEIKIKLSFEPQNNISTLEKEYARLQKEYDALEAELLPDVHILSTLEEEYNAALKVHSMIQDQINQIRTDMGSDYHQEAEYKAKIEEIAEALKDVSKVKENCRTKRQELINEYAMTNNLLLMIDPERILRLDDSIGFIDEMNDVELKQKSREMIEELNSKEAVNFKKLKESIKSDQDFSAEEDLEIYRVIFSEYESAKKLYDELKASCDFVGSKLDQMKVELENLNSERLTKFMDGFNTINKNIKEIFSLITFGGNAELDLLDYLNPFRDGIVLSIMPPKKSWKQISNLSGGEKTLSSLALIFALHKYKPSSLYIMDEIDAALDFKNVSIISQYLLHVDAQFIIISLRDDMFEKARTLVGVYKTNDVSKAITVNLDSFISTSSY</sequence>
<proteinExistence type="predicted"/>
<dbReference type="Gene3D" id="3.40.50.300">
    <property type="entry name" value="P-loop containing nucleotide triphosphate hydrolases"/>
    <property type="match status" value="1"/>
</dbReference>
<protein>
    <recommendedName>
        <fullName evidence="3">RecF/RecN/SMC N-terminal domain-containing protein</fullName>
    </recommendedName>
</protein>
<comment type="subcellular location">
    <subcellularLocation>
        <location evidence="1">Nucleus</location>
    </subcellularLocation>
</comment>